<sequence length="122" mass="13014">MITQCDKTLLSVSAIFLMATDRSDAEEDSGCGLRRKAEGRGSAPSAAAGSSQRRMIFDIQSVRAAATRRESGLVSACQRISENPMSEGNIRLYVDECPSTSDWSLFLNPACAGRVLRVGGPA</sequence>
<evidence type="ECO:0000313" key="3">
    <source>
        <dbReference type="Proteomes" id="UP000320876"/>
    </source>
</evidence>
<comment type="caution">
    <text evidence="2">The sequence shown here is derived from an EMBL/GenBank/DDBJ whole genome shotgun (WGS) entry which is preliminary data.</text>
</comment>
<gene>
    <name evidence="2" type="ORF">FB471_4897</name>
</gene>
<evidence type="ECO:0000313" key="2">
    <source>
        <dbReference type="EMBL" id="TQJ05074.1"/>
    </source>
</evidence>
<protein>
    <submittedName>
        <fullName evidence="2">Uncharacterized protein</fullName>
    </submittedName>
</protein>
<feature type="region of interest" description="Disordered" evidence="1">
    <location>
        <begin position="23"/>
        <end position="52"/>
    </location>
</feature>
<reference evidence="2 3" key="1">
    <citation type="submission" date="2019-06" db="EMBL/GenBank/DDBJ databases">
        <title>Sequencing the genomes of 1000 actinobacteria strains.</title>
        <authorList>
            <person name="Klenk H.-P."/>
        </authorList>
    </citation>
    <scope>NUCLEOTIDE SEQUENCE [LARGE SCALE GENOMIC DNA]</scope>
    <source>
        <strain evidence="2 3">DSM 45679</strain>
    </source>
</reference>
<accession>A0A542DQ09</accession>
<organism evidence="2 3">
    <name type="scientific">Amycolatopsis cihanbeyliensis</name>
    <dbReference type="NCBI Taxonomy" id="1128664"/>
    <lineage>
        <taxon>Bacteria</taxon>
        <taxon>Bacillati</taxon>
        <taxon>Actinomycetota</taxon>
        <taxon>Actinomycetes</taxon>
        <taxon>Pseudonocardiales</taxon>
        <taxon>Pseudonocardiaceae</taxon>
        <taxon>Amycolatopsis</taxon>
    </lineage>
</organism>
<keyword evidence="3" id="KW-1185">Reference proteome</keyword>
<dbReference type="AlphaFoldDB" id="A0A542DQ09"/>
<dbReference type="EMBL" id="VFML01000001">
    <property type="protein sequence ID" value="TQJ05074.1"/>
    <property type="molecule type" value="Genomic_DNA"/>
</dbReference>
<dbReference type="Proteomes" id="UP000320876">
    <property type="component" value="Unassembled WGS sequence"/>
</dbReference>
<evidence type="ECO:0000256" key="1">
    <source>
        <dbReference type="SAM" id="MobiDB-lite"/>
    </source>
</evidence>
<proteinExistence type="predicted"/>
<feature type="compositionally biased region" description="Low complexity" evidence="1">
    <location>
        <begin position="40"/>
        <end position="52"/>
    </location>
</feature>
<name>A0A542DQ09_AMYCI</name>